<comment type="caution">
    <text evidence="1">The sequence shown here is derived from an EMBL/GenBank/DDBJ whole genome shotgun (WGS) entry which is preliminary data.</text>
</comment>
<dbReference type="Gene3D" id="2.160.20.80">
    <property type="entry name" value="E3 ubiquitin-protein ligase SopA"/>
    <property type="match status" value="1"/>
</dbReference>
<dbReference type="Pfam" id="PF00805">
    <property type="entry name" value="Pentapeptide"/>
    <property type="match status" value="3"/>
</dbReference>
<accession>A0ABV4Y281</accession>
<dbReference type="InterPro" id="IPR051082">
    <property type="entry name" value="Pentapeptide-BTB/POZ_domain"/>
</dbReference>
<dbReference type="Proteomes" id="UP001576784">
    <property type="component" value="Unassembled WGS sequence"/>
</dbReference>
<dbReference type="RefSeq" id="WP_413267707.1">
    <property type="nucleotide sequence ID" value="NZ_JBHFNR010000278.1"/>
</dbReference>
<dbReference type="PANTHER" id="PTHR14136">
    <property type="entry name" value="BTB_POZ DOMAIN-CONTAINING PROTEIN KCTD9"/>
    <property type="match status" value="1"/>
</dbReference>
<evidence type="ECO:0000313" key="2">
    <source>
        <dbReference type="Proteomes" id="UP001576784"/>
    </source>
</evidence>
<dbReference type="EMBL" id="JBHFNR010000278">
    <property type="protein sequence ID" value="MFB2898105.1"/>
    <property type="molecule type" value="Genomic_DNA"/>
</dbReference>
<dbReference type="InterPro" id="IPR001646">
    <property type="entry name" value="5peptide_repeat"/>
</dbReference>
<evidence type="ECO:0000313" key="1">
    <source>
        <dbReference type="EMBL" id="MFB2898105.1"/>
    </source>
</evidence>
<protein>
    <submittedName>
        <fullName evidence="1">Pentapeptide repeat-containing protein</fullName>
    </submittedName>
</protein>
<dbReference type="PANTHER" id="PTHR14136:SF17">
    <property type="entry name" value="BTB_POZ DOMAIN-CONTAINING PROTEIN KCTD9"/>
    <property type="match status" value="1"/>
</dbReference>
<organism evidence="1 2">
    <name type="scientific">Floridaenema flaviceps BLCC-F50</name>
    <dbReference type="NCBI Taxonomy" id="3153642"/>
    <lineage>
        <taxon>Bacteria</taxon>
        <taxon>Bacillati</taxon>
        <taxon>Cyanobacteriota</taxon>
        <taxon>Cyanophyceae</taxon>
        <taxon>Oscillatoriophycideae</taxon>
        <taxon>Aerosakkonematales</taxon>
        <taxon>Aerosakkonemataceae</taxon>
        <taxon>Floridanema</taxon>
        <taxon>Floridanema flaviceps</taxon>
    </lineage>
</organism>
<keyword evidence="2" id="KW-1185">Reference proteome</keyword>
<proteinExistence type="predicted"/>
<sequence length="323" mass="36149">MDAKDSAAIVREIFAHLQEQEGLHFNHSNWYIGVTSDIESRPGNHIARSKEHSCIVLRAIKVEDARSAQQYFLSLDDYDGDKEVTDQGGIYVYAYIKMPSKRRVKGSRFSGIEVSAEEILEYYEAGERNFSEARLKNISLDNVTLTDINLQGAMISHINLINVDLRAANFQSARIVDVNVTKVNLNKANLNNVQIQGTQLSQINLTAASLRKATLAFVRNIDNSDLTDANLEEIYVESSKMSNCCLIRANLSGADLRELYLNNSNLTEANLSNANLTFDSEFPLGKSRKLSDTELVNAIITKYSSRHVFFHNTVMPDGSTWSS</sequence>
<reference evidence="1 2" key="1">
    <citation type="submission" date="2024-09" db="EMBL/GenBank/DDBJ databases">
        <title>Floridaenema gen nov. (Aerosakkonemataceae, Aerosakkonematales ord. nov., Cyanobacteria) from benthic tropical and subtropical fresh waters, with the description of four new species.</title>
        <authorList>
            <person name="Moretto J.A."/>
            <person name="Berthold D.E."/>
            <person name="Lefler F.W."/>
            <person name="Huang I.-S."/>
            <person name="Laughinghouse H. IV."/>
        </authorList>
    </citation>
    <scope>NUCLEOTIDE SEQUENCE [LARGE SCALE GENOMIC DNA]</scope>
    <source>
        <strain evidence="1 2">BLCC-F50</strain>
    </source>
</reference>
<name>A0ABV4Y281_9CYAN</name>
<dbReference type="SUPFAM" id="SSF141571">
    <property type="entry name" value="Pentapeptide repeat-like"/>
    <property type="match status" value="1"/>
</dbReference>
<gene>
    <name evidence="1" type="ORF">ACE1CI_34755</name>
</gene>